<dbReference type="Gene3D" id="3.30.70.1150">
    <property type="entry name" value="ACT-like. Chain A, domain 2"/>
    <property type="match status" value="1"/>
</dbReference>
<sequence>MEKRLGIVGIVIEDLEKASSVNYILHEYSDIIVGRMGIPYRNRGVSVISLIVDGTTDEISALTGKLGKIKGVSVKSALTKK</sequence>
<reference evidence="2" key="1">
    <citation type="submission" date="2016-10" db="EMBL/GenBank/DDBJ databases">
        <authorList>
            <person name="Varghese N."/>
            <person name="Submissions S."/>
        </authorList>
    </citation>
    <scope>NUCLEOTIDE SEQUENCE [LARGE SCALE GENOMIC DNA]</scope>
    <source>
        <strain evidence="2">DSM 5463</strain>
    </source>
</reference>
<dbReference type="NCBIfam" id="TIGR03959">
    <property type="entry name" value="hyd_TM1266"/>
    <property type="match status" value="1"/>
</dbReference>
<name>A0A1H5S2K9_9CLOT</name>
<organism evidence="1 2">
    <name type="scientific">Caloramator fervidus</name>
    <dbReference type="NCBI Taxonomy" id="29344"/>
    <lineage>
        <taxon>Bacteria</taxon>
        <taxon>Bacillati</taxon>
        <taxon>Bacillota</taxon>
        <taxon>Clostridia</taxon>
        <taxon>Eubacteriales</taxon>
        <taxon>Clostridiaceae</taxon>
        <taxon>Caloramator</taxon>
    </lineage>
</organism>
<dbReference type="SUPFAM" id="SSF55021">
    <property type="entry name" value="ACT-like"/>
    <property type="match status" value="1"/>
</dbReference>
<evidence type="ECO:0000313" key="2">
    <source>
        <dbReference type="Proteomes" id="UP000242850"/>
    </source>
</evidence>
<accession>A0A1H5S2K9</accession>
<gene>
    <name evidence="1" type="ORF">SAMN05660865_00246</name>
</gene>
<dbReference type="Proteomes" id="UP000242850">
    <property type="component" value="Unassembled WGS sequence"/>
</dbReference>
<keyword evidence="2" id="KW-1185">Reference proteome</keyword>
<proteinExistence type="predicted"/>
<dbReference type="InterPro" id="IPR027271">
    <property type="entry name" value="Acetolactate_synth/TF_NikR_C"/>
</dbReference>
<dbReference type="RefSeq" id="WP_103895272.1">
    <property type="nucleotide sequence ID" value="NZ_FNUK01000002.1"/>
</dbReference>
<dbReference type="InterPro" id="IPR023860">
    <property type="entry name" value="FeFe-hyd_TM1266"/>
</dbReference>
<protein>
    <submittedName>
        <fullName evidence="1">Putative iron-only hydrogenase system regulator</fullName>
    </submittedName>
</protein>
<evidence type="ECO:0000313" key="1">
    <source>
        <dbReference type="EMBL" id="SEF44819.1"/>
    </source>
</evidence>
<dbReference type="InterPro" id="IPR045865">
    <property type="entry name" value="ACT-like_dom_sf"/>
</dbReference>
<dbReference type="AlphaFoldDB" id="A0A1H5S2K9"/>
<dbReference type="OrthoDB" id="9796135at2"/>
<dbReference type="Pfam" id="PF21699">
    <property type="entry name" value="TM1266-like"/>
    <property type="match status" value="1"/>
</dbReference>
<dbReference type="EMBL" id="FNUK01000002">
    <property type="protein sequence ID" value="SEF44819.1"/>
    <property type="molecule type" value="Genomic_DNA"/>
</dbReference>